<sequence>MDFFQKLFGYKEPTLIVAESDNWTQLEPSHDLDVTIARRARKEKWPPTSADAPAEFHCMLIVHGGFSDGYLEVNCLGKPIATFNHEQVADTMERMRADNGLRMTAVKTTAFLDADRWIVTVNI</sequence>
<protein>
    <submittedName>
        <fullName evidence="1">Uncharacterized protein</fullName>
    </submittedName>
</protein>
<accession>A0A2I1I3I1</accession>
<name>A0A2I1I3I1_9ACTO</name>
<comment type="caution">
    <text evidence="1">The sequence shown here is derived from an EMBL/GenBank/DDBJ whole genome shotgun (WGS) entry which is preliminary data.</text>
</comment>
<evidence type="ECO:0000313" key="2">
    <source>
        <dbReference type="Proteomes" id="UP000234545"/>
    </source>
</evidence>
<reference evidence="1 2" key="1">
    <citation type="submission" date="2017-12" db="EMBL/GenBank/DDBJ databases">
        <title>Phylogenetic diversity of female urinary microbiome.</title>
        <authorList>
            <person name="Thomas-White K."/>
            <person name="Wolfe A.J."/>
        </authorList>
    </citation>
    <scope>NUCLEOTIDE SEQUENCE [LARGE SCALE GENOMIC DNA]</scope>
    <source>
        <strain evidence="1 2">UMB0250</strain>
    </source>
</reference>
<dbReference type="EMBL" id="PKKJ01000018">
    <property type="protein sequence ID" value="PKY65653.1"/>
    <property type="molecule type" value="Genomic_DNA"/>
</dbReference>
<organism evidence="1 2">
    <name type="scientific">Schaalia turicensis</name>
    <dbReference type="NCBI Taxonomy" id="131111"/>
    <lineage>
        <taxon>Bacteria</taxon>
        <taxon>Bacillati</taxon>
        <taxon>Actinomycetota</taxon>
        <taxon>Actinomycetes</taxon>
        <taxon>Actinomycetales</taxon>
        <taxon>Actinomycetaceae</taxon>
        <taxon>Schaalia</taxon>
    </lineage>
</organism>
<dbReference type="Proteomes" id="UP000234545">
    <property type="component" value="Unassembled WGS sequence"/>
</dbReference>
<evidence type="ECO:0000313" key="1">
    <source>
        <dbReference type="EMBL" id="PKY65653.1"/>
    </source>
</evidence>
<dbReference type="RefSeq" id="WP_101628692.1">
    <property type="nucleotide sequence ID" value="NZ_PKKJ01000018.1"/>
</dbReference>
<dbReference type="OrthoDB" id="3268017at2"/>
<proteinExistence type="predicted"/>
<gene>
    <name evidence="1" type="ORF">CYJ25_08340</name>
</gene>
<dbReference type="AlphaFoldDB" id="A0A2I1I3I1"/>